<dbReference type="EMBL" id="JAIWYP010000006">
    <property type="protein sequence ID" value="KAH3810494.1"/>
    <property type="molecule type" value="Genomic_DNA"/>
</dbReference>
<proteinExistence type="predicted"/>
<reference evidence="1" key="1">
    <citation type="journal article" date="2019" name="bioRxiv">
        <title>The Genome of the Zebra Mussel, Dreissena polymorpha: A Resource for Invasive Species Research.</title>
        <authorList>
            <person name="McCartney M.A."/>
            <person name="Auch B."/>
            <person name="Kono T."/>
            <person name="Mallez S."/>
            <person name="Zhang Y."/>
            <person name="Obille A."/>
            <person name="Becker A."/>
            <person name="Abrahante J.E."/>
            <person name="Garbe J."/>
            <person name="Badalamenti J.P."/>
            <person name="Herman A."/>
            <person name="Mangelson H."/>
            <person name="Liachko I."/>
            <person name="Sullivan S."/>
            <person name="Sone E.D."/>
            <person name="Koren S."/>
            <person name="Silverstein K.A.T."/>
            <person name="Beckman K.B."/>
            <person name="Gohl D.M."/>
        </authorList>
    </citation>
    <scope>NUCLEOTIDE SEQUENCE</scope>
    <source>
        <strain evidence="1">Duluth1</strain>
        <tissue evidence="1">Whole animal</tissue>
    </source>
</reference>
<keyword evidence="2" id="KW-1185">Reference proteome</keyword>
<organism evidence="1 2">
    <name type="scientific">Dreissena polymorpha</name>
    <name type="common">Zebra mussel</name>
    <name type="synonym">Mytilus polymorpha</name>
    <dbReference type="NCBI Taxonomy" id="45954"/>
    <lineage>
        <taxon>Eukaryota</taxon>
        <taxon>Metazoa</taxon>
        <taxon>Spiralia</taxon>
        <taxon>Lophotrochozoa</taxon>
        <taxon>Mollusca</taxon>
        <taxon>Bivalvia</taxon>
        <taxon>Autobranchia</taxon>
        <taxon>Heteroconchia</taxon>
        <taxon>Euheterodonta</taxon>
        <taxon>Imparidentia</taxon>
        <taxon>Neoheterodontei</taxon>
        <taxon>Myida</taxon>
        <taxon>Dreissenoidea</taxon>
        <taxon>Dreissenidae</taxon>
        <taxon>Dreissena</taxon>
    </lineage>
</organism>
<accession>A0A9D4G7H9</accession>
<protein>
    <submittedName>
        <fullName evidence="1">Uncharacterized protein</fullName>
    </submittedName>
</protein>
<evidence type="ECO:0000313" key="2">
    <source>
        <dbReference type="Proteomes" id="UP000828390"/>
    </source>
</evidence>
<name>A0A9D4G7H9_DREPO</name>
<gene>
    <name evidence="1" type="ORF">DPMN_138889</name>
</gene>
<dbReference type="Proteomes" id="UP000828390">
    <property type="component" value="Unassembled WGS sequence"/>
</dbReference>
<dbReference type="AlphaFoldDB" id="A0A9D4G7H9"/>
<comment type="caution">
    <text evidence="1">The sequence shown here is derived from an EMBL/GenBank/DDBJ whole genome shotgun (WGS) entry which is preliminary data.</text>
</comment>
<reference evidence="1" key="2">
    <citation type="submission" date="2020-11" db="EMBL/GenBank/DDBJ databases">
        <authorList>
            <person name="McCartney M.A."/>
            <person name="Auch B."/>
            <person name="Kono T."/>
            <person name="Mallez S."/>
            <person name="Becker A."/>
            <person name="Gohl D.M."/>
            <person name="Silverstein K.A.T."/>
            <person name="Koren S."/>
            <person name="Bechman K.B."/>
            <person name="Herman A."/>
            <person name="Abrahante J.E."/>
            <person name="Garbe J."/>
        </authorList>
    </citation>
    <scope>NUCLEOTIDE SEQUENCE</scope>
    <source>
        <strain evidence="1">Duluth1</strain>
        <tissue evidence="1">Whole animal</tissue>
    </source>
</reference>
<sequence length="96" mass="10675">MIWLLSKHQTTYAGKKTNMFADNSARLGLTINRGESKVFKTNAFNNTTITVQGEALDEEDCFTNFGSILYNQEGGDADVRARIGEARAAFHQLKNT</sequence>
<evidence type="ECO:0000313" key="1">
    <source>
        <dbReference type="EMBL" id="KAH3810494.1"/>
    </source>
</evidence>